<dbReference type="AlphaFoldDB" id="A0A4Y2UKZ2"/>
<keyword evidence="2" id="KW-1185">Reference proteome</keyword>
<comment type="caution">
    <text evidence="1">The sequence shown here is derived from an EMBL/GenBank/DDBJ whole genome shotgun (WGS) entry which is preliminary data.</text>
</comment>
<dbReference type="EMBL" id="BGPR01036902">
    <property type="protein sequence ID" value="GBO12326.1"/>
    <property type="molecule type" value="Genomic_DNA"/>
</dbReference>
<proteinExistence type="predicted"/>
<protein>
    <submittedName>
        <fullName evidence="1">Uncharacterized protein</fullName>
    </submittedName>
</protein>
<name>A0A4Y2UKZ2_ARAVE</name>
<accession>A0A4Y2UKZ2</accession>
<organism evidence="1 2">
    <name type="scientific">Araneus ventricosus</name>
    <name type="common">Orbweaver spider</name>
    <name type="synonym">Epeira ventricosa</name>
    <dbReference type="NCBI Taxonomy" id="182803"/>
    <lineage>
        <taxon>Eukaryota</taxon>
        <taxon>Metazoa</taxon>
        <taxon>Ecdysozoa</taxon>
        <taxon>Arthropoda</taxon>
        <taxon>Chelicerata</taxon>
        <taxon>Arachnida</taxon>
        <taxon>Araneae</taxon>
        <taxon>Araneomorphae</taxon>
        <taxon>Entelegynae</taxon>
        <taxon>Araneoidea</taxon>
        <taxon>Araneidae</taxon>
        <taxon>Araneus</taxon>
    </lineage>
</organism>
<sequence length="113" mass="12083">MFTNTAIPPGKSVKEGELPSAAKEVTCLVAQPCPKGQSNQVTGRLPHLRDVTLTGDFFRRMNVCLHGACVTLLLGSVATATSSVIVIQSIFCEMSPLFGRADVTESDMKDVEN</sequence>
<evidence type="ECO:0000313" key="2">
    <source>
        <dbReference type="Proteomes" id="UP000499080"/>
    </source>
</evidence>
<gene>
    <name evidence="1" type="ORF">AVEN_216845_1</name>
</gene>
<evidence type="ECO:0000313" key="1">
    <source>
        <dbReference type="EMBL" id="GBO12326.1"/>
    </source>
</evidence>
<dbReference type="Proteomes" id="UP000499080">
    <property type="component" value="Unassembled WGS sequence"/>
</dbReference>
<reference evidence="1 2" key="1">
    <citation type="journal article" date="2019" name="Sci. Rep.">
        <title>Orb-weaving spider Araneus ventricosus genome elucidates the spidroin gene catalogue.</title>
        <authorList>
            <person name="Kono N."/>
            <person name="Nakamura H."/>
            <person name="Ohtoshi R."/>
            <person name="Moran D.A.P."/>
            <person name="Shinohara A."/>
            <person name="Yoshida Y."/>
            <person name="Fujiwara M."/>
            <person name="Mori M."/>
            <person name="Tomita M."/>
            <person name="Arakawa K."/>
        </authorList>
    </citation>
    <scope>NUCLEOTIDE SEQUENCE [LARGE SCALE GENOMIC DNA]</scope>
</reference>